<sequence>MQTRYKKWLLWILGLGGGLFLLGLLLSWWLPVLFKDKLDNALRESVVNASDSLYQISYDGIDINIPLGNAEVRGVKLTPDSTVYRQLVQMKNAPNDLFDLQAARVQLRGISLWQLLFFKSLRMGGVLINRPVANIVHDPKDYNENKPRKSPYELISKLLNSIRIDKISLDNVDFTFEDRRDTSKEPQKSELKKLYLDVTGFVLDEESEKDTSRLFFSDDISLRAEGLELPSGNKQYIFKMAELSFSSKDSTLQVKKVLYKPLLSKNEFSRAAGYAADRLDLEFNDIKATQVDVKRFLMDRQLFAKRLDIDAGLIDVDKDKRYPADPSRKSYLYPHQLLLKAKTKVGFEKVYLKSTRVRYGELNPKTDQRGAVYFDGTNGTITNLTNDSAWVKKNPRCRVNVNTRFMGTGKLNAYFVFNLASRAGDFSCGGKMSDFDMTKVNGVTKALAKASVQSGRVSKLDFNINANSVQSSINLQLQYDNLEVNVLKVDDETGRLKKRGFLSRVANNIVLNENNPREGRPIRVGEGEVLRAEDESFFNLIWHTIFVGIKDVVIGRGKK</sequence>
<gene>
    <name evidence="2" type="ORF">GCM10007390_01990</name>
</gene>
<evidence type="ECO:0000256" key="1">
    <source>
        <dbReference type="SAM" id="Phobius"/>
    </source>
</evidence>
<feature type="transmembrane region" description="Helical" evidence="1">
    <location>
        <begin position="9"/>
        <end position="30"/>
    </location>
</feature>
<dbReference type="EMBL" id="BMXF01000001">
    <property type="protein sequence ID" value="GHB52920.1"/>
    <property type="molecule type" value="Genomic_DNA"/>
</dbReference>
<keyword evidence="1" id="KW-0812">Transmembrane</keyword>
<keyword evidence="1" id="KW-0472">Membrane</keyword>
<evidence type="ECO:0000313" key="3">
    <source>
        <dbReference type="Proteomes" id="UP000598271"/>
    </source>
</evidence>
<dbReference type="AlphaFoldDB" id="A0A8J3G7Y6"/>
<protein>
    <recommendedName>
        <fullName evidence="4">DUF748 domain-containing protein</fullName>
    </recommendedName>
</protein>
<evidence type="ECO:0008006" key="4">
    <source>
        <dbReference type="Google" id="ProtNLM"/>
    </source>
</evidence>
<dbReference type="Proteomes" id="UP000598271">
    <property type="component" value="Unassembled WGS sequence"/>
</dbReference>
<organism evidence="2 3">
    <name type="scientific">Persicitalea jodogahamensis</name>
    <dbReference type="NCBI Taxonomy" id="402147"/>
    <lineage>
        <taxon>Bacteria</taxon>
        <taxon>Pseudomonadati</taxon>
        <taxon>Bacteroidota</taxon>
        <taxon>Cytophagia</taxon>
        <taxon>Cytophagales</taxon>
        <taxon>Spirosomataceae</taxon>
        <taxon>Persicitalea</taxon>
    </lineage>
</organism>
<accession>A0A8J3G7Y6</accession>
<evidence type="ECO:0000313" key="2">
    <source>
        <dbReference type="EMBL" id="GHB52920.1"/>
    </source>
</evidence>
<dbReference type="RefSeq" id="WP_189562495.1">
    <property type="nucleotide sequence ID" value="NZ_BMXF01000001.1"/>
</dbReference>
<keyword evidence="3" id="KW-1185">Reference proteome</keyword>
<keyword evidence="1" id="KW-1133">Transmembrane helix</keyword>
<proteinExistence type="predicted"/>
<reference evidence="2 3" key="1">
    <citation type="journal article" date="2014" name="Int. J. Syst. Evol. Microbiol.">
        <title>Complete genome sequence of Corynebacterium casei LMG S-19264T (=DSM 44701T), isolated from a smear-ripened cheese.</title>
        <authorList>
            <consortium name="US DOE Joint Genome Institute (JGI-PGF)"/>
            <person name="Walter F."/>
            <person name="Albersmeier A."/>
            <person name="Kalinowski J."/>
            <person name="Ruckert C."/>
        </authorList>
    </citation>
    <scope>NUCLEOTIDE SEQUENCE [LARGE SCALE GENOMIC DNA]</scope>
    <source>
        <strain evidence="2 3">KCTC 12866</strain>
    </source>
</reference>
<name>A0A8J3G7Y6_9BACT</name>
<comment type="caution">
    <text evidence="2">The sequence shown here is derived from an EMBL/GenBank/DDBJ whole genome shotgun (WGS) entry which is preliminary data.</text>
</comment>